<keyword evidence="3" id="KW-0238">DNA-binding</keyword>
<dbReference type="SUPFAM" id="SSF47459">
    <property type="entry name" value="HLH, helix-loop-helix DNA-binding domain"/>
    <property type="match status" value="1"/>
</dbReference>
<dbReference type="PROSITE" id="PS50888">
    <property type="entry name" value="BHLH"/>
    <property type="match status" value="1"/>
</dbReference>
<proteinExistence type="predicted"/>
<keyword evidence="2" id="KW-0805">Transcription regulation</keyword>
<accession>A0A6P8ZL42</accession>
<dbReference type="Gene3D" id="4.10.280.10">
    <property type="entry name" value="Helix-loop-helix DNA-binding domain"/>
    <property type="match status" value="1"/>
</dbReference>
<dbReference type="Pfam" id="PF00010">
    <property type="entry name" value="HLH"/>
    <property type="match status" value="1"/>
</dbReference>
<dbReference type="GO" id="GO:0005634">
    <property type="term" value="C:nucleus"/>
    <property type="evidence" value="ECO:0007669"/>
    <property type="project" value="TreeGrafter"/>
</dbReference>
<dbReference type="InterPro" id="IPR040259">
    <property type="entry name" value="Mesogenin/MesP"/>
</dbReference>
<sequence length="403" mass="42932">MPCETVYIRDGQREILLVYGLDENGNRSVAYMAERADPKSHLVGVEYAAAAAASAGAPGSVALDCGEVPAAAAASPDDAVLQPLQRYSPAEVASSPQSNDLAMTAVVATQSGHPSHPRPLLPALPAQLAPQYGQQEVDCSGWVDLDLTGYAPLCSPTPLPGGATYTILATPGMLEEEPRTLHELQAVRESSSSLAPCFESPLSLAGPGPSLQACRDVTPPALLAMEADEATRALELQHGAAVLTQHNQAVTRHRSQADIEKDYKKNACQRERCRMRDMNRAYDLLRTHLPMAKKPPKKLSKIECLRLAIQYIRDLEDVLNESQGVGHSHGPWQPACAPPSPPSAWSLASLAGVEGVAAVAAPAEALSSYDALYAPHLFSSGASPRHYHHDAEGQLALTTMHWS</sequence>
<dbReference type="GO" id="GO:0001707">
    <property type="term" value="P:mesoderm formation"/>
    <property type="evidence" value="ECO:0007669"/>
    <property type="project" value="TreeGrafter"/>
</dbReference>
<evidence type="ECO:0000313" key="8">
    <source>
        <dbReference type="RefSeq" id="XP_034238199.1"/>
    </source>
</evidence>
<keyword evidence="1" id="KW-0217">Developmental protein</keyword>
<dbReference type="GO" id="GO:0000978">
    <property type="term" value="F:RNA polymerase II cis-regulatory region sequence-specific DNA binding"/>
    <property type="evidence" value="ECO:0007669"/>
    <property type="project" value="TreeGrafter"/>
</dbReference>
<dbReference type="PANTHER" id="PTHR20937:SF3">
    <property type="entry name" value="IP14615P"/>
    <property type="match status" value="1"/>
</dbReference>
<dbReference type="OrthoDB" id="9946827at2759"/>
<gene>
    <name evidence="8" type="primary">LOC117643418</name>
</gene>
<keyword evidence="5" id="KW-0539">Nucleus</keyword>
<evidence type="ECO:0000259" key="6">
    <source>
        <dbReference type="PROSITE" id="PS50888"/>
    </source>
</evidence>
<dbReference type="GO" id="GO:0046983">
    <property type="term" value="F:protein dimerization activity"/>
    <property type="evidence" value="ECO:0007669"/>
    <property type="project" value="InterPro"/>
</dbReference>
<dbReference type="InParanoid" id="A0A6P8ZL42"/>
<evidence type="ECO:0000256" key="1">
    <source>
        <dbReference type="ARBA" id="ARBA00022473"/>
    </source>
</evidence>
<evidence type="ECO:0000313" key="7">
    <source>
        <dbReference type="Proteomes" id="UP000515158"/>
    </source>
</evidence>
<evidence type="ECO:0000256" key="5">
    <source>
        <dbReference type="ARBA" id="ARBA00023242"/>
    </source>
</evidence>
<evidence type="ECO:0000256" key="2">
    <source>
        <dbReference type="ARBA" id="ARBA00023015"/>
    </source>
</evidence>
<organism evidence="8">
    <name type="scientific">Thrips palmi</name>
    <name type="common">Melon thrips</name>
    <dbReference type="NCBI Taxonomy" id="161013"/>
    <lineage>
        <taxon>Eukaryota</taxon>
        <taxon>Metazoa</taxon>
        <taxon>Ecdysozoa</taxon>
        <taxon>Arthropoda</taxon>
        <taxon>Hexapoda</taxon>
        <taxon>Insecta</taxon>
        <taxon>Pterygota</taxon>
        <taxon>Neoptera</taxon>
        <taxon>Paraneoptera</taxon>
        <taxon>Thysanoptera</taxon>
        <taxon>Terebrantia</taxon>
        <taxon>Thripoidea</taxon>
        <taxon>Thripidae</taxon>
        <taxon>Thrips</taxon>
    </lineage>
</organism>
<dbReference type="GO" id="GO:0000981">
    <property type="term" value="F:DNA-binding transcription factor activity, RNA polymerase II-specific"/>
    <property type="evidence" value="ECO:0007669"/>
    <property type="project" value="TreeGrafter"/>
</dbReference>
<dbReference type="FunFam" id="4.10.280.10:FF:000090">
    <property type="entry name" value="Salivary gland-expressed bHLH"/>
    <property type="match status" value="1"/>
</dbReference>
<dbReference type="PANTHER" id="PTHR20937">
    <property type="entry name" value="IP14615P"/>
    <property type="match status" value="1"/>
</dbReference>
<dbReference type="RefSeq" id="XP_034238199.1">
    <property type="nucleotide sequence ID" value="XM_034382308.1"/>
</dbReference>
<dbReference type="CDD" id="cd11390">
    <property type="entry name" value="bHLH_TS"/>
    <property type="match status" value="1"/>
</dbReference>
<dbReference type="KEGG" id="tpal:117643418"/>
<evidence type="ECO:0000256" key="4">
    <source>
        <dbReference type="ARBA" id="ARBA00023163"/>
    </source>
</evidence>
<dbReference type="SMART" id="SM00353">
    <property type="entry name" value="HLH"/>
    <property type="match status" value="1"/>
</dbReference>
<dbReference type="GeneID" id="117643418"/>
<evidence type="ECO:0000256" key="3">
    <source>
        <dbReference type="ARBA" id="ARBA00023125"/>
    </source>
</evidence>
<feature type="domain" description="BHLH" evidence="6">
    <location>
        <begin position="262"/>
        <end position="315"/>
    </location>
</feature>
<name>A0A6P8ZL42_THRPL</name>
<protein>
    <submittedName>
        <fullName evidence="8">Uncharacterized protein LOC117643418</fullName>
    </submittedName>
</protein>
<dbReference type="Proteomes" id="UP000515158">
    <property type="component" value="Unplaced"/>
</dbReference>
<dbReference type="AlphaFoldDB" id="A0A6P8ZL42"/>
<keyword evidence="7" id="KW-1185">Reference proteome</keyword>
<dbReference type="InterPro" id="IPR036638">
    <property type="entry name" value="HLH_DNA-bd_sf"/>
</dbReference>
<dbReference type="InterPro" id="IPR011598">
    <property type="entry name" value="bHLH_dom"/>
</dbReference>
<keyword evidence="4" id="KW-0804">Transcription</keyword>
<reference evidence="8" key="1">
    <citation type="submission" date="2025-08" db="UniProtKB">
        <authorList>
            <consortium name="RefSeq"/>
        </authorList>
    </citation>
    <scope>IDENTIFICATION</scope>
    <source>
        <tissue evidence="8">Total insect</tissue>
    </source>
</reference>